<evidence type="ECO:0000313" key="5">
    <source>
        <dbReference type="WBParaSite" id="sdigi.contig16.g1514.t1"/>
    </source>
</evidence>
<proteinExistence type="predicted"/>
<reference evidence="5" key="1">
    <citation type="submission" date="2022-11" db="UniProtKB">
        <authorList>
            <consortium name="WormBaseParasite"/>
        </authorList>
    </citation>
    <scope>IDENTIFICATION</scope>
</reference>
<dbReference type="AlphaFoldDB" id="A0A915PH63"/>
<evidence type="ECO:0000256" key="3">
    <source>
        <dbReference type="SAM" id="Phobius"/>
    </source>
</evidence>
<feature type="region of interest" description="Disordered" evidence="2">
    <location>
        <begin position="494"/>
        <end position="524"/>
    </location>
</feature>
<feature type="coiled-coil region" evidence="1">
    <location>
        <begin position="315"/>
        <end position="342"/>
    </location>
</feature>
<keyword evidence="3" id="KW-0812">Transmembrane</keyword>
<keyword evidence="3" id="KW-0472">Membrane</keyword>
<evidence type="ECO:0000313" key="4">
    <source>
        <dbReference type="Proteomes" id="UP000887581"/>
    </source>
</evidence>
<keyword evidence="3" id="KW-1133">Transmembrane helix</keyword>
<keyword evidence="1" id="KW-0175">Coiled coil</keyword>
<dbReference type="WBParaSite" id="sdigi.contig16.g1514.t1">
    <property type="protein sequence ID" value="sdigi.contig16.g1514.t1"/>
    <property type="gene ID" value="sdigi.contig16.g1514"/>
</dbReference>
<organism evidence="4 5">
    <name type="scientific">Setaria digitata</name>
    <dbReference type="NCBI Taxonomy" id="48799"/>
    <lineage>
        <taxon>Eukaryota</taxon>
        <taxon>Metazoa</taxon>
        <taxon>Ecdysozoa</taxon>
        <taxon>Nematoda</taxon>
        <taxon>Chromadorea</taxon>
        <taxon>Rhabditida</taxon>
        <taxon>Spirurina</taxon>
        <taxon>Spiruromorpha</taxon>
        <taxon>Filarioidea</taxon>
        <taxon>Setariidae</taxon>
        <taxon>Setaria</taxon>
    </lineage>
</organism>
<evidence type="ECO:0000256" key="2">
    <source>
        <dbReference type="SAM" id="MobiDB-lite"/>
    </source>
</evidence>
<feature type="transmembrane region" description="Helical" evidence="3">
    <location>
        <begin position="140"/>
        <end position="164"/>
    </location>
</feature>
<feature type="region of interest" description="Disordered" evidence="2">
    <location>
        <begin position="41"/>
        <end position="105"/>
    </location>
</feature>
<feature type="compositionally biased region" description="Pro residues" evidence="2">
    <location>
        <begin position="87"/>
        <end position="101"/>
    </location>
</feature>
<sequence length="553" mass="62535">MLRIRAKGSVIYRGKPEWQKIGNVERCTTNNCCLHNPKVQSDISSSGNPMPAKNIQIVDKQQSDTRKADVSWRRDKQQTTTTTITTPSPPPPPSPPSPQPQPITVSSPSTITIFQIFQRKNAYQQLSEQYVNKVARAFQYLCSAFYSILKCICTIMMNIIIWFYSKIYDWFASGEHLTKTPGTSTTTFIKNQKEIEEVNSETIANKIQSELQQQQQQQQSSSIDSTMNFQIWSSPSQKAPIQPVEFYSKKEIYTRNFDELTSEGSDATTSVVSPSAPASLSLPVFQAVTATATTIKDDEKIPPKGGVAVLPPDIMAEAHARVREREQKLNEQKVELQENNEMNSDWTVTSKRFVPLKWKMSTSKVDEGPLSDSKINEDESEIMKPTGRSVVSRISQSSDQDAQFIFRPPKHQNIPANRLVDGNFLMGRSVFSPVREAEEMRDRLNRRMTETPSESLLGSRLNTPLEDFYTTSHINTPFDVATQDSHTDLYSGYPTNRSRSQSRIQATFSPPSFNKTPSPRRDEQGISMLRQRSKTVEPRIVEGTVKALTRKIM</sequence>
<feature type="compositionally biased region" description="Polar residues" evidence="2">
    <location>
        <begin position="494"/>
        <end position="517"/>
    </location>
</feature>
<evidence type="ECO:0000256" key="1">
    <source>
        <dbReference type="SAM" id="Coils"/>
    </source>
</evidence>
<dbReference type="Proteomes" id="UP000887581">
    <property type="component" value="Unplaced"/>
</dbReference>
<keyword evidence="4" id="KW-1185">Reference proteome</keyword>
<accession>A0A915PH63</accession>
<protein>
    <submittedName>
        <fullName evidence="5">DUF4005 domain-containing protein</fullName>
    </submittedName>
</protein>
<feature type="compositionally biased region" description="Basic and acidic residues" evidence="2">
    <location>
        <begin position="61"/>
        <end position="77"/>
    </location>
</feature>
<name>A0A915PH63_9BILA</name>